<dbReference type="AlphaFoldDB" id="A0AAD5W678"/>
<proteinExistence type="predicted"/>
<reference evidence="2" key="1">
    <citation type="submission" date="2022-07" db="EMBL/GenBank/DDBJ databases">
        <title>Genome Sequence of Leucocoprinus birnbaumii.</title>
        <authorList>
            <person name="Buettner E."/>
        </authorList>
    </citation>
    <scope>NUCLEOTIDE SEQUENCE</scope>
    <source>
        <strain evidence="2">VT141</strain>
    </source>
</reference>
<accession>A0AAD5W678</accession>
<feature type="compositionally biased region" description="Low complexity" evidence="1">
    <location>
        <begin position="113"/>
        <end position="130"/>
    </location>
</feature>
<feature type="region of interest" description="Disordered" evidence="1">
    <location>
        <begin position="91"/>
        <end position="130"/>
    </location>
</feature>
<organism evidence="2 3">
    <name type="scientific">Leucocoprinus birnbaumii</name>
    <dbReference type="NCBI Taxonomy" id="56174"/>
    <lineage>
        <taxon>Eukaryota</taxon>
        <taxon>Fungi</taxon>
        <taxon>Dikarya</taxon>
        <taxon>Basidiomycota</taxon>
        <taxon>Agaricomycotina</taxon>
        <taxon>Agaricomycetes</taxon>
        <taxon>Agaricomycetidae</taxon>
        <taxon>Agaricales</taxon>
        <taxon>Agaricineae</taxon>
        <taxon>Agaricaceae</taxon>
        <taxon>Leucocoprinus</taxon>
    </lineage>
</organism>
<protein>
    <submittedName>
        <fullName evidence="2">Uncharacterized protein</fullName>
    </submittedName>
</protein>
<name>A0AAD5W678_9AGAR</name>
<dbReference type="PANTHER" id="PTHR47842">
    <property type="entry name" value="EXPRESSED PROTEIN"/>
    <property type="match status" value="1"/>
</dbReference>
<evidence type="ECO:0000313" key="2">
    <source>
        <dbReference type="EMBL" id="KAJ3575660.1"/>
    </source>
</evidence>
<comment type="caution">
    <text evidence="2">The sequence shown here is derived from an EMBL/GenBank/DDBJ whole genome shotgun (WGS) entry which is preliminary data.</text>
</comment>
<feature type="compositionally biased region" description="Basic and acidic residues" evidence="1">
    <location>
        <begin position="91"/>
        <end position="103"/>
    </location>
</feature>
<sequence length="345" mass="38746">MGGLLAAEAATDPLNALDEKTSKPRRIVGLIAFDTPYLGMHPHVVISGIASLFPKDTEEEQEKLENEMNAHPDVTVVPGQVTDDWEKVRPDSVVDPAHSETRSEASSNLSVESVPPVSFKSSSRSFRSPSPKFFDRAKEFAAEQAQSPVARWLKKHRNEPVAAGKRWVVERLQFSGAMFDPSGLKERYIHLVNWQNGMWVNYWTQTLPKPTGDKYEIEERQEEQVAYNNMGLMETGIVASPLESGESSSSSIEREWMREIGKAEKHERKSENTERKMKGGRHFIILPTGLGRRFGGEGNWEKVIIGGVDDEVAAHCGLFIRGQNLDYDGLVDKVGNRVLQWCQRL</sequence>
<evidence type="ECO:0000256" key="1">
    <source>
        <dbReference type="SAM" id="MobiDB-lite"/>
    </source>
</evidence>
<dbReference type="Proteomes" id="UP001213000">
    <property type="component" value="Unassembled WGS sequence"/>
</dbReference>
<keyword evidence="3" id="KW-1185">Reference proteome</keyword>
<dbReference type="PANTHER" id="PTHR47842:SF3">
    <property type="entry name" value="DUF676 DOMAIN-CONTAINING PROTEIN"/>
    <property type="match status" value="1"/>
</dbReference>
<gene>
    <name evidence="2" type="ORF">NP233_g944</name>
</gene>
<evidence type="ECO:0000313" key="3">
    <source>
        <dbReference type="Proteomes" id="UP001213000"/>
    </source>
</evidence>
<dbReference type="EMBL" id="JANIEX010000030">
    <property type="protein sequence ID" value="KAJ3575660.1"/>
    <property type="molecule type" value="Genomic_DNA"/>
</dbReference>